<dbReference type="AlphaFoldDB" id="A0A482XJP4"/>
<dbReference type="OrthoDB" id="6630696at2759"/>
<dbReference type="PANTHER" id="PTHR11012:SF56">
    <property type="entry name" value="CHK KINASE-LIKE DOMAIN-CONTAINING PROTEIN-RELATED"/>
    <property type="match status" value="1"/>
</dbReference>
<dbReference type="SMART" id="SM00587">
    <property type="entry name" value="CHK"/>
    <property type="match status" value="1"/>
</dbReference>
<evidence type="ECO:0000259" key="2">
    <source>
        <dbReference type="SMART" id="SM00587"/>
    </source>
</evidence>
<keyword evidence="4" id="KW-1185">Reference proteome</keyword>
<dbReference type="InterPro" id="IPR015897">
    <property type="entry name" value="CHK_kinase-like"/>
</dbReference>
<feature type="non-terminal residue" evidence="3">
    <location>
        <position position="1"/>
    </location>
</feature>
<evidence type="ECO:0000256" key="1">
    <source>
        <dbReference type="SAM" id="Phobius"/>
    </source>
</evidence>
<evidence type="ECO:0000313" key="4">
    <source>
        <dbReference type="Proteomes" id="UP000291343"/>
    </source>
</evidence>
<organism evidence="3 4">
    <name type="scientific">Laodelphax striatellus</name>
    <name type="common">Small brown planthopper</name>
    <name type="synonym">Delphax striatella</name>
    <dbReference type="NCBI Taxonomy" id="195883"/>
    <lineage>
        <taxon>Eukaryota</taxon>
        <taxon>Metazoa</taxon>
        <taxon>Ecdysozoa</taxon>
        <taxon>Arthropoda</taxon>
        <taxon>Hexapoda</taxon>
        <taxon>Insecta</taxon>
        <taxon>Pterygota</taxon>
        <taxon>Neoptera</taxon>
        <taxon>Paraneoptera</taxon>
        <taxon>Hemiptera</taxon>
        <taxon>Auchenorrhyncha</taxon>
        <taxon>Fulgoroidea</taxon>
        <taxon>Delphacidae</taxon>
        <taxon>Criomorphinae</taxon>
        <taxon>Laodelphax</taxon>
    </lineage>
</organism>
<keyword evidence="1" id="KW-0812">Transmembrane</keyword>
<dbReference type="InterPro" id="IPR011009">
    <property type="entry name" value="Kinase-like_dom_sf"/>
</dbReference>
<keyword evidence="1" id="KW-0472">Membrane</keyword>
<proteinExistence type="predicted"/>
<gene>
    <name evidence="3" type="ORF">LSTR_LSTR014452</name>
</gene>
<accession>A0A482XJP4</accession>
<feature type="domain" description="CHK kinase-like" evidence="2">
    <location>
        <begin position="58"/>
        <end position="256"/>
    </location>
</feature>
<dbReference type="EMBL" id="QKKF02008444">
    <property type="protein sequence ID" value="RZF45689.1"/>
    <property type="molecule type" value="Genomic_DNA"/>
</dbReference>
<comment type="caution">
    <text evidence="3">The sequence shown here is derived from an EMBL/GenBank/DDBJ whole genome shotgun (WGS) entry which is preliminary data.</text>
</comment>
<reference evidence="3 4" key="1">
    <citation type="journal article" date="2017" name="Gigascience">
        <title>Genome sequence of the small brown planthopper, Laodelphax striatellus.</title>
        <authorList>
            <person name="Zhu J."/>
            <person name="Jiang F."/>
            <person name="Wang X."/>
            <person name="Yang P."/>
            <person name="Bao Y."/>
            <person name="Zhao W."/>
            <person name="Wang W."/>
            <person name="Lu H."/>
            <person name="Wang Q."/>
            <person name="Cui N."/>
            <person name="Li J."/>
            <person name="Chen X."/>
            <person name="Luo L."/>
            <person name="Yu J."/>
            <person name="Kang L."/>
            <person name="Cui F."/>
        </authorList>
    </citation>
    <scope>NUCLEOTIDE SEQUENCE [LARGE SCALE GENOMIC DNA]</scope>
    <source>
        <strain evidence="3">Lst14</strain>
    </source>
</reference>
<dbReference type="Proteomes" id="UP000291343">
    <property type="component" value="Unassembled WGS sequence"/>
</dbReference>
<keyword evidence="1" id="KW-1133">Transmembrane helix</keyword>
<dbReference type="SUPFAM" id="SSF56112">
    <property type="entry name" value="Protein kinase-like (PK-like)"/>
    <property type="match status" value="1"/>
</dbReference>
<dbReference type="Gene3D" id="3.90.1200.10">
    <property type="match status" value="1"/>
</dbReference>
<dbReference type="InParanoid" id="A0A482XJP4"/>
<protein>
    <recommendedName>
        <fullName evidence="2">CHK kinase-like domain-containing protein</fullName>
    </recommendedName>
</protein>
<dbReference type="Pfam" id="PF02958">
    <property type="entry name" value="EcKL"/>
    <property type="match status" value="1"/>
</dbReference>
<name>A0A482XJP4_LAOST</name>
<dbReference type="InterPro" id="IPR004119">
    <property type="entry name" value="EcKL"/>
</dbReference>
<dbReference type="PANTHER" id="PTHR11012">
    <property type="entry name" value="PROTEIN KINASE-LIKE DOMAIN-CONTAINING"/>
    <property type="match status" value="1"/>
</dbReference>
<sequence length="345" mass="39988">KIPKTGGMSEYILKLGVIKQEQDMFRLVIPRLVAISSDAGENHFTCDSYWPSPAFNVVVLEDLSARGFVMANRQALLNYEEAVLVLKTVARFHAASYKLHLEDPTLVESFKEVLLNDQTMQERPLYVNNTFQVAADEFQTRAETRRYADKFTKYIDRSWSVIADLMKPKKDDADSFNVLNHGDLWCTNILFKYDNNSENQHPTDVRLIDLQIPRYNSPALDLTYFLYGSVKSEVLQSSYKELLSIYHEELNRALLKCKVDRQLSMQSLEKAMDDFIFFAMYVLIAFLPVFICDPEDALDLQGLCEDDFKNICENDLLKKYFRTKGYIDTIPMRLQHIEERGGFDL</sequence>
<feature type="transmembrane region" description="Helical" evidence="1">
    <location>
        <begin position="271"/>
        <end position="291"/>
    </location>
</feature>
<evidence type="ECO:0000313" key="3">
    <source>
        <dbReference type="EMBL" id="RZF45689.1"/>
    </source>
</evidence>